<reference evidence="1 2" key="1">
    <citation type="submission" date="2020-08" db="EMBL/GenBank/DDBJ databases">
        <title>Genomic Encyclopedia of Type Strains, Phase IV (KMG-IV): sequencing the most valuable type-strain genomes for metagenomic binning, comparative biology and taxonomic classification.</title>
        <authorList>
            <person name="Goeker M."/>
        </authorList>
    </citation>
    <scope>NUCLEOTIDE SEQUENCE [LARGE SCALE GENOMIC DNA]</scope>
    <source>
        <strain evidence="1 2">DSM 100211</strain>
    </source>
</reference>
<dbReference type="RefSeq" id="WP_183807957.1">
    <property type="nucleotide sequence ID" value="NZ_JACIEE010000013.1"/>
</dbReference>
<dbReference type="AlphaFoldDB" id="A0A7W6DEE1"/>
<dbReference type="Proteomes" id="UP000574761">
    <property type="component" value="Unassembled WGS sequence"/>
</dbReference>
<sequence length="148" mass="16605">MMLVELPRIFLLARAHLRCNIDDETNQERFRMVPTAEVSALQSRQIMECLNIEHIPSMGQVALDDLKAELAEQGGDLSNISAPLVTKLAAAAAEYSEMRKQLSNWMAVEFDTYLELFDLLTEQMSRNGIEYSTSIGNVTHVLGDAFEP</sequence>
<dbReference type="EMBL" id="JACIEE010000013">
    <property type="protein sequence ID" value="MBB3979751.1"/>
    <property type="molecule type" value="Genomic_DNA"/>
</dbReference>
<gene>
    <name evidence="1" type="ORF">GGQ64_004996</name>
</gene>
<evidence type="ECO:0000313" key="1">
    <source>
        <dbReference type="EMBL" id="MBB3979751.1"/>
    </source>
</evidence>
<protein>
    <submittedName>
        <fullName evidence="1">Uncharacterized protein</fullName>
    </submittedName>
</protein>
<accession>A0A7W6DEE1</accession>
<name>A0A7W6DEE1_9HYPH</name>
<comment type="caution">
    <text evidence="1">The sequence shown here is derived from an EMBL/GenBank/DDBJ whole genome shotgun (WGS) entry which is preliminary data.</text>
</comment>
<evidence type="ECO:0000313" key="2">
    <source>
        <dbReference type="Proteomes" id="UP000574761"/>
    </source>
</evidence>
<keyword evidence="2" id="KW-1185">Reference proteome</keyword>
<organism evidence="1 2">
    <name type="scientific">Mycoplana azooxidifex</name>
    <dbReference type="NCBI Taxonomy" id="1636188"/>
    <lineage>
        <taxon>Bacteria</taxon>
        <taxon>Pseudomonadati</taxon>
        <taxon>Pseudomonadota</taxon>
        <taxon>Alphaproteobacteria</taxon>
        <taxon>Hyphomicrobiales</taxon>
        <taxon>Rhizobiaceae</taxon>
        <taxon>Mycoplana</taxon>
    </lineage>
</organism>
<proteinExistence type="predicted"/>